<proteinExistence type="predicted"/>
<reference evidence="2" key="1">
    <citation type="submission" date="2017-09" db="EMBL/GenBank/DDBJ databases">
        <title>Depth-based differentiation of microbial function through sediment-hosted aquifers and enrichment of novel symbionts in the deep terrestrial subsurface.</title>
        <authorList>
            <person name="Probst A.J."/>
            <person name="Ladd B."/>
            <person name="Jarett J.K."/>
            <person name="Geller-Mcgrath D.E."/>
            <person name="Sieber C.M.K."/>
            <person name="Emerson J.B."/>
            <person name="Anantharaman K."/>
            <person name="Thomas B.C."/>
            <person name="Malmstrom R."/>
            <person name="Stieglmeier M."/>
            <person name="Klingl A."/>
            <person name="Woyke T."/>
            <person name="Ryan C.M."/>
            <person name="Banfield J.F."/>
        </authorList>
    </citation>
    <scope>NUCLEOTIDE SEQUENCE [LARGE SCALE GENOMIC DNA]</scope>
</reference>
<dbReference type="EMBL" id="PFEE01000065">
    <property type="protein sequence ID" value="PJE63470.1"/>
    <property type="molecule type" value="Genomic_DNA"/>
</dbReference>
<sequence length="215" mass="24140">MSMLSYIVLAQHKALLQKGVDALLHESGVMQGRIYTFAHNTPQPPIEEIRKIKLMASSQFEQPTAFIIWNLDGASELTQNTLLKIVEEHPDNLLFIFPVTSEASVLPTILSRLVIKRIVSSDEGITADSVHTQTWQKMVANPRSALASTLIGVDNKKSEDIVPVINDFLCYGYQHIKKQQTSPPITPYLTKALYALRLIREQNMDPELALNSIFL</sequence>
<gene>
    <name evidence="1" type="ORF">COU89_03175</name>
</gene>
<evidence type="ECO:0000313" key="2">
    <source>
        <dbReference type="Proteomes" id="UP000231569"/>
    </source>
</evidence>
<dbReference type="AlphaFoldDB" id="A0A2M8KUB7"/>
<dbReference type="SUPFAM" id="SSF52540">
    <property type="entry name" value="P-loop containing nucleoside triphosphate hydrolases"/>
    <property type="match status" value="1"/>
</dbReference>
<evidence type="ECO:0008006" key="3">
    <source>
        <dbReference type="Google" id="ProtNLM"/>
    </source>
</evidence>
<name>A0A2M8KUB7_9BACT</name>
<comment type="caution">
    <text evidence="1">The sequence shown here is derived from an EMBL/GenBank/DDBJ whole genome shotgun (WGS) entry which is preliminary data.</text>
</comment>
<organism evidence="1 2">
    <name type="scientific">Candidatus Roizmanbacteria bacterium CG10_big_fil_rev_8_21_14_0_10_45_7</name>
    <dbReference type="NCBI Taxonomy" id="1974854"/>
    <lineage>
        <taxon>Bacteria</taxon>
        <taxon>Candidatus Roizmaniibacteriota</taxon>
    </lineage>
</organism>
<protein>
    <recommendedName>
        <fullName evidence="3">DNA polymerase III subunit delta</fullName>
    </recommendedName>
</protein>
<evidence type="ECO:0000313" key="1">
    <source>
        <dbReference type="EMBL" id="PJE63470.1"/>
    </source>
</evidence>
<accession>A0A2M8KUB7</accession>
<dbReference type="Proteomes" id="UP000231569">
    <property type="component" value="Unassembled WGS sequence"/>
</dbReference>
<dbReference type="InterPro" id="IPR027417">
    <property type="entry name" value="P-loop_NTPase"/>
</dbReference>
<dbReference type="Pfam" id="PF13177">
    <property type="entry name" value="DNA_pol3_delta2"/>
    <property type="match status" value="1"/>
</dbReference>
<dbReference type="Gene3D" id="3.40.50.300">
    <property type="entry name" value="P-loop containing nucleotide triphosphate hydrolases"/>
    <property type="match status" value="1"/>
</dbReference>